<gene>
    <name evidence="1" type="ORF">N8K70_15165</name>
</gene>
<dbReference type="SUPFAM" id="SSF52980">
    <property type="entry name" value="Restriction endonuclease-like"/>
    <property type="match status" value="1"/>
</dbReference>
<proteinExistence type="predicted"/>
<sequence>MARNGPLPEELSQSFLVGDALAAGVSAGRLRGSDLERPFHGVRRLREAMPDAPASVWDARRADLLRRAHAYAPKLGAGQFFSHTTAAVIWGAPVPLDAELHVSVIGNGSLPRTRGVRGRRVRAGMAVAVFRDGLPVSSPASTWAMRGELSVPDLVALGDYFCRVWREGFLRPDAGRPPLTTPRLLDTALAAGRRRGAERLRAALPLIRLDSWSPRESLTRVILVQARLPEPQLNIDLWSARGKFLGCVDMCFPEFGVVVEYQGRLHGDRHAKDVERIERLRAHGWVVIQVTSELIRRPAELAGRVRTALLAGGWRP</sequence>
<protein>
    <recommendedName>
        <fullName evidence="3">DUF559 domain-containing protein</fullName>
    </recommendedName>
</protein>
<evidence type="ECO:0000313" key="2">
    <source>
        <dbReference type="Proteomes" id="UP001305498"/>
    </source>
</evidence>
<name>A0AA97FHL3_9MICO</name>
<dbReference type="Proteomes" id="UP001305498">
    <property type="component" value="Chromosome"/>
</dbReference>
<dbReference type="InterPro" id="IPR011335">
    <property type="entry name" value="Restrct_endonuc-II-like"/>
</dbReference>
<organism evidence="1 2">
    <name type="scientific">Microbacterium betulae</name>
    <dbReference type="NCBI Taxonomy" id="2981139"/>
    <lineage>
        <taxon>Bacteria</taxon>
        <taxon>Bacillati</taxon>
        <taxon>Actinomycetota</taxon>
        <taxon>Actinomycetes</taxon>
        <taxon>Micrococcales</taxon>
        <taxon>Microbacteriaceae</taxon>
        <taxon>Microbacterium</taxon>
    </lineage>
</organism>
<evidence type="ECO:0000313" key="1">
    <source>
        <dbReference type="EMBL" id="WOF22714.1"/>
    </source>
</evidence>
<keyword evidence="2" id="KW-1185">Reference proteome</keyword>
<evidence type="ECO:0008006" key="3">
    <source>
        <dbReference type="Google" id="ProtNLM"/>
    </source>
</evidence>
<dbReference type="KEGG" id="mbet:N8K70_15165"/>
<dbReference type="RefSeq" id="WP_317139185.1">
    <property type="nucleotide sequence ID" value="NZ_CP118157.1"/>
</dbReference>
<reference evidence="1 2" key="1">
    <citation type="submission" date="2023-02" db="EMBL/GenBank/DDBJ databases">
        <title>Microbacterium betulae sp. nov., isolated from birch wood.</title>
        <authorList>
            <person name="Pasciak M."/>
            <person name="Pawlik K.J."/>
            <person name="Martynowski D."/>
            <person name="Laczmanski L."/>
            <person name="Ciekot J."/>
            <person name="Szponar B."/>
            <person name="Wojcik-Fatla A."/>
            <person name="Mackiewicz B."/>
            <person name="Farian E."/>
            <person name="Cholewa G."/>
            <person name="Cholewa A."/>
            <person name="Dutkiewicz J."/>
        </authorList>
    </citation>
    <scope>NUCLEOTIDE SEQUENCE [LARGE SCALE GENOMIC DNA]</scope>
    <source>
        <strain evidence="1 2">AB</strain>
    </source>
</reference>
<dbReference type="AlphaFoldDB" id="A0AA97FHL3"/>
<dbReference type="EMBL" id="CP118157">
    <property type="protein sequence ID" value="WOF22714.1"/>
    <property type="molecule type" value="Genomic_DNA"/>
</dbReference>
<accession>A0AA97FHL3</accession>